<accession>C5M777</accession>
<dbReference type="EMBL" id="GG692396">
    <property type="protein sequence ID" value="EER34847.1"/>
    <property type="molecule type" value="Genomic_DNA"/>
</dbReference>
<evidence type="ECO:0000313" key="2">
    <source>
        <dbReference type="Proteomes" id="UP000002037"/>
    </source>
</evidence>
<dbReference type="OrthoDB" id="376826at2759"/>
<name>C5M777_CANTT</name>
<dbReference type="Proteomes" id="UP000002037">
    <property type="component" value="Unassembled WGS sequence"/>
</dbReference>
<dbReference type="AlphaFoldDB" id="C5M777"/>
<evidence type="ECO:0000313" key="1">
    <source>
        <dbReference type="EMBL" id="EER34847.1"/>
    </source>
</evidence>
<dbReference type="KEGG" id="ctp:CTRG_01709"/>
<reference evidence="1 2" key="1">
    <citation type="journal article" date="2009" name="Nature">
        <title>Evolution of pathogenicity and sexual reproduction in eight Candida genomes.</title>
        <authorList>
            <person name="Butler G."/>
            <person name="Rasmussen M.D."/>
            <person name="Lin M.F."/>
            <person name="Santos M.A."/>
            <person name="Sakthikumar S."/>
            <person name="Munro C.A."/>
            <person name="Rheinbay E."/>
            <person name="Grabherr M."/>
            <person name="Forche A."/>
            <person name="Reedy J.L."/>
            <person name="Agrafioti I."/>
            <person name="Arnaud M.B."/>
            <person name="Bates S."/>
            <person name="Brown A.J."/>
            <person name="Brunke S."/>
            <person name="Costanzo M.C."/>
            <person name="Fitzpatrick D.A."/>
            <person name="de Groot P.W."/>
            <person name="Harris D."/>
            <person name="Hoyer L.L."/>
            <person name="Hube B."/>
            <person name="Klis F.M."/>
            <person name="Kodira C."/>
            <person name="Lennard N."/>
            <person name="Logue M.E."/>
            <person name="Martin R."/>
            <person name="Neiman A.M."/>
            <person name="Nikolaou E."/>
            <person name="Quail M.A."/>
            <person name="Quinn J."/>
            <person name="Santos M.C."/>
            <person name="Schmitzberger F.F."/>
            <person name="Sherlock G."/>
            <person name="Shah P."/>
            <person name="Silverstein K.A."/>
            <person name="Skrzypek M.S."/>
            <person name="Soll D."/>
            <person name="Staggs R."/>
            <person name="Stansfield I."/>
            <person name="Stumpf M.P."/>
            <person name="Sudbery P.E."/>
            <person name="Srikantha T."/>
            <person name="Zeng Q."/>
            <person name="Berman J."/>
            <person name="Berriman M."/>
            <person name="Heitman J."/>
            <person name="Gow N.A."/>
            <person name="Lorenz M.C."/>
            <person name="Birren B.W."/>
            <person name="Kellis M."/>
            <person name="Cuomo C.A."/>
        </authorList>
    </citation>
    <scope>NUCLEOTIDE SEQUENCE [LARGE SCALE GENOMIC DNA]</scope>
    <source>
        <strain evidence="2">ATCC MYA-3404 / T1</strain>
    </source>
</reference>
<proteinExistence type="predicted"/>
<gene>
    <name evidence="1" type="ORF">CTRG_01709</name>
</gene>
<organism evidence="1 2">
    <name type="scientific">Candida tropicalis (strain ATCC MYA-3404 / T1)</name>
    <name type="common">Yeast</name>
    <dbReference type="NCBI Taxonomy" id="294747"/>
    <lineage>
        <taxon>Eukaryota</taxon>
        <taxon>Fungi</taxon>
        <taxon>Dikarya</taxon>
        <taxon>Ascomycota</taxon>
        <taxon>Saccharomycotina</taxon>
        <taxon>Pichiomycetes</taxon>
        <taxon>Debaryomycetaceae</taxon>
        <taxon>Candida/Lodderomyces clade</taxon>
        <taxon>Candida</taxon>
    </lineage>
</organism>
<dbReference type="VEuPathDB" id="FungiDB:CTRG_01709"/>
<keyword evidence="2" id="KW-1185">Reference proteome</keyword>
<dbReference type="HOGENOM" id="CLU_2291343_0_0_1"/>
<protein>
    <submittedName>
        <fullName evidence="1">Uncharacterized protein</fullName>
    </submittedName>
</protein>
<sequence length="101" mass="11400">MSATFIIPQSIREVSTNSITLLENVNNSNLEKPNYTEHPAQGYLARISNLPAVTAINGMISSFPVVKIFTSNLVPVLVAREQRKETQRLEKIVEYQRKLTK</sequence>
<dbReference type="RefSeq" id="XP_002547402.1">
    <property type="nucleotide sequence ID" value="XM_002547356.1"/>
</dbReference>
<dbReference type="GeneID" id="8301528"/>
<dbReference type="eggNOG" id="ENOG502SFDD">
    <property type="taxonomic scope" value="Eukaryota"/>
</dbReference>